<feature type="domain" description="PLD phosphodiesterase" evidence="1">
    <location>
        <begin position="350"/>
        <end position="377"/>
    </location>
</feature>
<dbReference type="GO" id="GO:0016740">
    <property type="term" value="F:transferase activity"/>
    <property type="evidence" value="ECO:0007669"/>
    <property type="project" value="UniProtKB-KW"/>
</dbReference>
<keyword evidence="3" id="KW-1185">Reference proteome</keyword>
<name>A0ABX5XH65_9BACT</name>
<dbReference type="Gene3D" id="3.30.870.10">
    <property type="entry name" value="Endonuclease Chain A"/>
    <property type="match status" value="2"/>
</dbReference>
<sequence>MRLHAMMVLMVVGFPVVSFAGGSSLRVLEGSQESLQARVDLIQQARHTIDLSYYAIDTDEVPVAILELLRQATLRGVRVRILVDGLKSRLPSKCEQYLSTYGIKVRVYHPPHQGNPSWLNRRLHSKLMVVDTCHAVVGSSNLENGHFHFECPREFTDCDAFVSGDIAQRSQTYFDWLWATPDVQPAPERDSLGLDILSYRPFGKSDWKNAWRDADGPADYQQLLSDALRRVVCRCGVHLDWQRDWVAESMQGIEMELLFDRSSDKSERHVNRQIVRMMDQAKRTLFIESPYPAFDRSIRSAISRARKRGVCVTILTNSLDSTDQLNVYAAYQNHKRGLLREGVRLREYVGPETLHAKTMLVDDCCWMLGSYNFDARSNQLNLELCIISNDPAGAEQLRSNVRSRLAKSASVPAGTLLLSVGQDAAATKRARLMMKRTVIELYRGLL</sequence>
<accession>A0ABX5XH65</accession>
<dbReference type="PANTHER" id="PTHR21248">
    <property type="entry name" value="CARDIOLIPIN SYNTHASE"/>
    <property type="match status" value="1"/>
</dbReference>
<dbReference type="InterPro" id="IPR001736">
    <property type="entry name" value="PLipase_D/transphosphatidylase"/>
</dbReference>
<dbReference type="SUPFAM" id="SSF56024">
    <property type="entry name" value="Phospholipase D/nuclease"/>
    <property type="match status" value="2"/>
</dbReference>
<evidence type="ECO:0000313" key="3">
    <source>
        <dbReference type="Proteomes" id="UP000318081"/>
    </source>
</evidence>
<evidence type="ECO:0000313" key="2">
    <source>
        <dbReference type="EMBL" id="QDV81338.1"/>
    </source>
</evidence>
<dbReference type="Proteomes" id="UP000318081">
    <property type="component" value="Chromosome"/>
</dbReference>
<dbReference type="Pfam" id="PF13091">
    <property type="entry name" value="PLDc_2"/>
    <property type="match status" value="2"/>
</dbReference>
<feature type="domain" description="PLD phosphodiesterase" evidence="1">
    <location>
        <begin position="119"/>
        <end position="146"/>
    </location>
</feature>
<reference evidence="2 3" key="1">
    <citation type="submission" date="2019-02" db="EMBL/GenBank/DDBJ databases">
        <title>Deep-cultivation of Planctomycetes and their phenomic and genomic characterization uncovers novel biology.</title>
        <authorList>
            <person name="Wiegand S."/>
            <person name="Jogler M."/>
            <person name="Boedeker C."/>
            <person name="Pinto D."/>
            <person name="Vollmers J."/>
            <person name="Rivas-Marin E."/>
            <person name="Kohn T."/>
            <person name="Peeters S.H."/>
            <person name="Heuer A."/>
            <person name="Rast P."/>
            <person name="Oberbeckmann S."/>
            <person name="Bunk B."/>
            <person name="Jeske O."/>
            <person name="Meyerdierks A."/>
            <person name="Storesund J.E."/>
            <person name="Kallscheuer N."/>
            <person name="Luecker S."/>
            <person name="Lage O.M."/>
            <person name="Pohl T."/>
            <person name="Merkel B.J."/>
            <person name="Hornburger P."/>
            <person name="Mueller R.-W."/>
            <person name="Bruemmer F."/>
            <person name="Labrenz M."/>
            <person name="Spormann A.M."/>
            <person name="Op den Camp H."/>
            <person name="Overmann J."/>
            <person name="Amann R."/>
            <person name="Jetten M.S.M."/>
            <person name="Mascher T."/>
            <person name="Medema M.H."/>
            <person name="Devos D.P."/>
            <person name="Kaster A.-K."/>
            <person name="Ovreas L."/>
            <person name="Rohde M."/>
            <person name="Galperin M.Y."/>
            <person name="Jogler C."/>
        </authorList>
    </citation>
    <scope>NUCLEOTIDE SEQUENCE [LARGE SCALE GENOMIC DNA]</scope>
    <source>
        <strain evidence="2 3">TBK1r</strain>
    </source>
</reference>
<dbReference type="PANTHER" id="PTHR21248:SF12">
    <property type="entry name" value="CARDIOLIPIN SYNTHASE C"/>
    <property type="match status" value="1"/>
</dbReference>
<evidence type="ECO:0000259" key="1">
    <source>
        <dbReference type="PROSITE" id="PS50035"/>
    </source>
</evidence>
<organism evidence="2 3">
    <name type="scientific">Stieleria magnilauensis</name>
    <dbReference type="NCBI Taxonomy" id="2527963"/>
    <lineage>
        <taxon>Bacteria</taxon>
        <taxon>Pseudomonadati</taxon>
        <taxon>Planctomycetota</taxon>
        <taxon>Planctomycetia</taxon>
        <taxon>Pirellulales</taxon>
        <taxon>Pirellulaceae</taxon>
        <taxon>Stieleria</taxon>
    </lineage>
</organism>
<protein>
    <submittedName>
        <fullName evidence="2">Cardiolipin synthase YbhO</fullName>
        <ecNumber evidence="2">2.7.8.-</ecNumber>
    </submittedName>
</protein>
<dbReference type="RefSeq" id="WP_419580841.1">
    <property type="nucleotide sequence ID" value="NZ_CP036432.1"/>
</dbReference>
<dbReference type="SMART" id="SM00155">
    <property type="entry name" value="PLDc"/>
    <property type="match status" value="2"/>
</dbReference>
<dbReference type="EC" id="2.7.8.-" evidence="2"/>
<dbReference type="PROSITE" id="PS50035">
    <property type="entry name" value="PLD"/>
    <property type="match status" value="2"/>
</dbReference>
<dbReference type="EMBL" id="CP036432">
    <property type="protein sequence ID" value="QDV81338.1"/>
    <property type="molecule type" value="Genomic_DNA"/>
</dbReference>
<gene>
    <name evidence="2" type="primary">ybhO</name>
    <name evidence="2" type="ORF">TBK1r_02530</name>
</gene>
<keyword evidence="2" id="KW-0808">Transferase</keyword>
<proteinExistence type="predicted"/>
<dbReference type="InterPro" id="IPR025202">
    <property type="entry name" value="PLD-like_dom"/>
</dbReference>